<keyword evidence="11" id="KW-1003">Cell membrane</keyword>
<dbReference type="PANTHER" id="PTHR42823:SF3">
    <property type="entry name" value="ATP SYNTHASE SUBUNIT A, CHLOROPLASTIC"/>
    <property type="match status" value="1"/>
</dbReference>
<evidence type="ECO:0000313" key="14">
    <source>
        <dbReference type="Proteomes" id="UP000751518"/>
    </source>
</evidence>
<dbReference type="GO" id="GO:0046933">
    <property type="term" value="F:proton-transporting ATP synthase activity, rotational mechanism"/>
    <property type="evidence" value="ECO:0007669"/>
    <property type="project" value="UniProtKB-UniRule"/>
</dbReference>
<keyword evidence="6 11" id="KW-0375">Hydrogen ion transport</keyword>
<evidence type="ECO:0000313" key="13">
    <source>
        <dbReference type="EMBL" id="MCA9391631.1"/>
    </source>
</evidence>
<feature type="transmembrane region" description="Helical" evidence="11">
    <location>
        <begin position="21"/>
        <end position="39"/>
    </location>
</feature>
<evidence type="ECO:0000256" key="12">
    <source>
        <dbReference type="RuleBase" id="RU000483"/>
    </source>
</evidence>
<proteinExistence type="inferred from homology"/>
<accession>A0A955RQF6</accession>
<keyword evidence="4 11" id="KW-0138">CF(0)</keyword>
<comment type="similarity">
    <text evidence="2 11 12">Belongs to the ATPase A chain family.</text>
</comment>
<gene>
    <name evidence="11 13" type="primary">atpB</name>
    <name evidence="13" type="ORF">KC614_00310</name>
</gene>
<feature type="transmembrane region" description="Helical" evidence="11">
    <location>
        <begin position="165"/>
        <end position="184"/>
    </location>
</feature>
<dbReference type="Gene3D" id="1.20.120.220">
    <property type="entry name" value="ATP synthase, F0 complex, subunit A"/>
    <property type="match status" value="1"/>
</dbReference>
<dbReference type="HAMAP" id="MF_01393">
    <property type="entry name" value="ATP_synth_a_bact"/>
    <property type="match status" value="1"/>
</dbReference>
<dbReference type="GO" id="GO:0042777">
    <property type="term" value="P:proton motive force-driven plasma membrane ATP synthesis"/>
    <property type="evidence" value="ECO:0007669"/>
    <property type="project" value="TreeGrafter"/>
</dbReference>
<dbReference type="Proteomes" id="UP000751518">
    <property type="component" value="Unassembled WGS sequence"/>
</dbReference>
<keyword evidence="3 11" id="KW-0813">Transport</keyword>
<dbReference type="GO" id="GO:0005886">
    <property type="term" value="C:plasma membrane"/>
    <property type="evidence" value="ECO:0007669"/>
    <property type="project" value="UniProtKB-SubCell"/>
</dbReference>
<feature type="transmembrane region" description="Helical" evidence="11">
    <location>
        <begin position="125"/>
        <end position="144"/>
    </location>
</feature>
<name>A0A955RQF6_UNCKA</name>
<comment type="function">
    <text evidence="11 12">Key component of the proton channel; it plays a direct role in the translocation of protons across the membrane.</text>
</comment>
<feature type="transmembrane region" description="Helical" evidence="11">
    <location>
        <begin position="76"/>
        <end position="105"/>
    </location>
</feature>
<evidence type="ECO:0000256" key="4">
    <source>
        <dbReference type="ARBA" id="ARBA00022547"/>
    </source>
</evidence>
<dbReference type="InterPro" id="IPR023011">
    <property type="entry name" value="ATP_synth_F0_asu_AS"/>
</dbReference>
<feature type="transmembrane region" description="Helical" evidence="11">
    <location>
        <begin position="217"/>
        <end position="239"/>
    </location>
</feature>
<comment type="caution">
    <text evidence="13">The sequence shown here is derived from an EMBL/GenBank/DDBJ whole genome shotgun (WGS) entry which is preliminary data.</text>
</comment>
<dbReference type="InterPro" id="IPR045082">
    <property type="entry name" value="ATP_syn_F0_a_bact/chloroplast"/>
</dbReference>
<keyword evidence="9 11" id="KW-0472">Membrane</keyword>
<dbReference type="PANTHER" id="PTHR42823">
    <property type="entry name" value="ATP SYNTHASE SUBUNIT A, CHLOROPLASTIC"/>
    <property type="match status" value="1"/>
</dbReference>
<sequence>MHISIAAEKLTEIAGITITNSLFTAFIVSAFLIIAGYFIGRNVSYVPGKIQTLFEMMIGGIHSLAKSVSPKHADEFFPLIMTLFIFILFSNWFGLIPGISAVGFNMVEHGEEVFVPIFRAATADLNTTLALALVAMAAVWYYGIKHVGIKLHLGKFFTIKSPIDAFVGILEFVGEFAKVISFAFRLFGNIFAGEVLLAVITSLIPIIIPLPFLGLEIFVGFIQAVVFSVLTMVFIASSVEVHH</sequence>
<keyword evidence="8 11" id="KW-0406">Ion transport</keyword>
<evidence type="ECO:0000256" key="3">
    <source>
        <dbReference type="ARBA" id="ARBA00022448"/>
    </source>
</evidence>
<evidence type="ECO:0000256" key="7">
    <source>
        <dbReference type="ARBA" id="ARBA00022989"/>
    </source>
</evidence>
<protein>
    <recommendedName>
        <fullName evidence="11 12">ATP synthase subunit a</fullName>
    </recommendedName>
    <alternativeName>
        <fullName evidence="11">ATP synthase F0 sector subunit a</fullName>
    </alternativeName>
    <alternativeName>
        <fullName evidence="11">F-ATPase subunit 6</fullName>
    </alternativeName>
</protein>
<comment type="subcellular location">
    <subcellularLocation>
        <location evidence="11 12">Cell membrane</location>
        <topology evidence="11 12">Multi-pass membrane protein</topology>
    </subcellularLocation>
    <subcellularLocation>
        <location evidence="1">Membrane</location>
        <topology evidence="1">Multi-pass membrane protein</topology>
    </subcellularLocation>
</comment>
<keyword evidence="5 11" id="KW-0812">Transmembrane</keyword>
<evidence type="ECO:0000256" key="9">
    <source>
        <dbReference type="ARBA" id="ARBA00023136"/>
    </source>
</evidence>
<evidence type="ECO:0000256" key="2">
    <source>
        <dbReference type="ARBA" id="ARBA00006810"/>
    </source>
</evidence>
<dbReference type="InterPro" id="IPR000568">
    <property type="entry name" value="ATP_synth_F0_asu"/>
</dbReference>
<evidence type="ECO:0000256" key="6">
    <source>
        <dbReference type="ARBA" id="ARBA00022781"/>
    </source>
</evidence>
<evidence type="ECO:0000256" key="8">
    <source>
        <dbReference type="ARBA" id="ARBA00023065"/>
    </source>
</evidence>
<dbReference type="SUPFAM" id="SSF81336">
    <property type="entry name" value="F1F0 ATP synthase subunit A"/>
    <property type="match status" value="1"/>
</dbReference>
<evidence type="ECO:0000256" key="5">
    <source>
        <dbReference type="ARBA" id="ARBA00022692"/>
    </source>
</evidence>
<dbReference type="CDD" id="cd00310">
    <property type="entry name" value="ATP-synt_Fo_a_6"/>
    <property type="match status" value="1"/>
</dbReference>
<dbReference type="InterPro" id="IPR035908">
    <property type="entry name" value="F0_ATP_A_sf"/>
</dbReference>
<evidence type="ECO:0000256" key="10">
    <source>
        <dbReference type="ARBA" id="ARBA00023310"/>
    </source>
</evidence>
<dbReference type="NCBIfam" id="TIGR01131">
    <property type="entry name" value="ATP_synt_6_or_A"/>
    <property type="match status" value="1"/>
</dbReference>
<dbReference type="EMBL" id="JAGQKZ010000001">
    <property type="protein sequence ID" value="MCA9391631.1"/>
    <property type="molecule type" value="Genomic_DNA"/>
</dbReference>
<evidence type="ECO:0000256" key="1">
    <source>
        <dbReference type="ARBA" id="ARBA00004141"/>
    </source>
</evidence>
<dbReference type="Pfam" id="PF00119">
    <property type="entry name" value="ATP-synt_A"/>
    <property type="match status" value="1"/>
</dbReference>
<feature type="transmembrane region" description="Helical" evidence="11">
    <location>
        <begin position="190"/>
        <end position="210"/>
    </location>
</feature>
<dbReference type="PROSITE" id="PS00449">
    <property type="entry name" value="ATPASE_A"/>
    <property type="match status" value="1"/>
</dbReference>
<dbReference type="GO" id="GO:0045259">
    <property type="term" value="C:proton-transporting ATP synthase complex"/>
    <property type="evidence" value="ECO:0007669"/>
    <property type="project" value="UniProtKB-KW"/>
</dbReference>
<dbReference type="PRINTS" id="PR00123">
    <property type="entry name" value="ATPASEA"/>
</dbReference>
<keyword evidence="7 11" id="KW-1133">Transmembrane helix</keyword>
<keyword evidence="10 11" id="KW-0066">ATP synthesis</keyword>
<dbReference type="AlphaFoldDB" id="A0A955RQF6"/>
<reference evidence="13" key="2">
    <citation type="journal article" date="2021" name="Microbiome">
        <title>Successional dynamics and alternative stable states in a saline activated sludge microbial community over 9 years.</title>
        <authorList>
            <person name="Wang Y."/>
            <person name="Ye J."/>
            <person name="Ju F."/>
            <person name="Liu L."/>
            <person name="Boyd J.A."/>
            <person name="Deng Y."/>
            <person name="Parks D.H."/>
            <person name="Jiang X."/>
            <person name="Yin X."/>
            <person name="Woodcroft B.J."/>
            <person name="Tyson G.W."/>
            <person name="Hugenholtz P."/>
            <person name="Polz M.F."/>
            <person name="Zhang T."/>
        </authorList>
    </citation>
    <scope>NUCLEOTIDE SEQUENCE</scope>
    <source>
        <strain evidence="13">HKST-UBA03</strain>
    </source>
</reference>
<organism evidence="13 14">
    <name type="scientific">candidate division WWE3 bacterium</name>
    <dbReference type="NCBI Taxonomy" id="2053526"/>
    <lineage>
        <taxon>Bacteria</taxon>
        <taxon>Katanobacteria</taxon>
    </lineage>
</organism>
<reference evidence="13" key="1">
    <citation type="submission" date="2020-04" db="EMBL/GenBank/DDBJ databases">
        <authorList>
            <person name="Zhang T."/>
        </authorList>
    </citation>
    <scope>NUCLEOTIDE SEQUENCE</scope>
    <source>
        <strain evidence="13">HKST-UBA03</strain>
    </source>
</reference>
<evidence type="ECO:0000256" key="11">
    <source>
        <dbReference type="HAMAP-Rule" id="MF_01393"/>
    </source>
</evidence>